<evidence type="ECO:0000313" key="6">
    <source>
        <dbReference type="Proteomes" id="UP001161247"/>
    </source>
</evidence>
<dbReference type="GO" id="GO:0004817">
    <property type="term" value="F:cysteine-tRNA ligase activity"/>
    <property type="evidence" value="ECO:0007669"/>
    <property type="project" value="TreeGrafter"/>
</dbReference>
<gene>
    <name evidence="5" type="ORF">OLC1_LOCUS11758</name>
</gene>
<keyword evidence="2" id="KW-0547">Nucleotide-binding</keyword>
<dbReference type="PANTHER" id="PTHR10890">
    <property type="entry name" value="CYSTEINYL-TRNA SYNTHETASE"/>
    <property type="match status" value="1"/>
</dbReference>
<dbReference type="PRINTS" id="PR00983">
    <property type="entry name" value="TRNASYNTHCYS"/>
</dbReference>
<keyword evidence="1" id="KW-0436">Ligase</keyword>
<dbReference type="PANTHER" id="PTHR10890:SF26">
    <property type="entry name" value="CYSTEINE--TRNA LIGASE 1, CYTOPLASMIC-RELATED"/>
    <property type="match status" value="1"/>
</dbReference>
<dbReference type="SUPFAM" id="SSF52374">
    <property type="entry name" value="Nucleotidylyl transferase"/>
    <property type="match status" value="1"/>
</dbReference>
<dbReference type="InterPro" id="IPR032678">
    <property type="entry name" value="tRNA-synt_1_cat_dom"/>
</dbReference>
<evidence type="ECO:0000313" key="5">
    <source>
        <dbReference type="EMBL" id="CAI9102405.1"/>
    </source>
</evidence>
<dbReference type="Proteomes" id="UP001161247">
    <property type="component" value="Chromosome 4"/>
</dbReference>
<keyword evidence="6" id="KW-1185">Reference proteome</keyword>
<protein>
    <submittedName>
        <fullName evidence="5">OLC1v1000668C1</fullName>
    </submittedName>
</protein>
<evidence type="ECO:0000256" key="3">
    <source>
        <dbReference type="ARBA" id="ARBA00022840"/>
    </source>
</evidence>
<proteinExistence type="predicted"/>
<dbReference type="InterPro" id="IPR024909">
    <property type="entry name" value="Cys-tRNA/MSH_ligase"/>
</dbReference>
<name>A0AAV1D5P0_OLDCO</name>
<organism evidence="5 6">
    <name type="scientific">Oldenlandia corymbosa var. corymbosa</name>
    <dbReference type="NCBI Taxonomy" id="529605"/>
    <lineage>
        <taxon>Eukaryota</taxon>
        <taxon>Viridiplantae</taxon>
        <taxon>Streptophyta</taxon>
        <taxon>Embryophyta</taxon>
        <taxon>Tracheophyta</taxon>
        <taxon>Spermatophyta</taxon>
        <taxon>Magnoliopsida</taxon>
        <taxon>eudicotyledons</taxon>
        <taxon>Gunneridae</taxon>
        <taxon>Pentapetalae</taxon>
        <taxon>asterids</taxon>
        <taxon>lamiids</taxon>
        <taxon>Gentianales</taxon>
        <taxon>Rubiaceae</taxon>
        <taxon>Rubioideae</taxon>
        <taxon>Spermacoceae</taxon>
        <taxon>Hedyotis-Oldenlandia complex</taxon>
        <taxon>Oldenlandia</taxon>
    </lineage>
</organism>
<keyword evidence="3" id="KW-0067">ATP-binding</keyword>
<evidence type="ECO:0000256" key="1">
    <source>
        <dbReference type="ARBA" id="ARBA00022598"/>
    </source>
</evidence>
<dbReference type="InterPro" id="IPR014729">
    <property type="entry name" value="Rossmann-like_a/b/a_fold"/>
</dbReference>
<sequence length="130" mass="14378">MISRIIDNGYTYKVDDGDVYFSIDTFPKYGELSGRNSTGNNRAGERVAVDSRKRNPGDFALWKAAKPGEEAISWESPWGLGRPGWHIECSAISEKYLTNSFDIHGGGMDLIFPHHENEVAQSCAAANLPE</sequence>
<evidence type="ECO:0000256" key="2">
    <source>
        <dbReference type="ARBA" id="ARBA00022741"/>
    </source>
</evidence>
<evidence type="ECO:0000259" key="4">
    <source>
        <dbReference type="Pfam" id="PF01406"/>
    </source>
</evidence>
<dbReference type="GO" id="GO:0005737">
    <property type="term" value="C:cytoplasm"/>
    <property type="evidence" value="ECO:0007669"/>
    <property type="project" value="TreeGrafter"/>
</dbReference>
<feature type="domain" description="tRNA synthetases class I catalytic" evidence="4">
    <location>
        <begin position="1"/>
        <end position="126"/>
    </location>
</feature>
<dbReference type="GO" id="GO:0005524">
    <property type="term" value="F:ATP binding"/>
    <property type="evidence" value="ECO:0007669"/>
    <property type="project" value="UniProtKB-KW"/>
</dbReference>
<dbReference type="Gene3D" id="3.40.50.620">
    <property type="entry name" value="HUPs"/>
    <property type="match status" value="1"/>
</dbReference>
<dbReference type="Pfam" id="PF01406">
    <property type="entry name" value="tRNA-synt_1e"/>
    <property type="match status" value="1"/>
</dbReference>
<dbReference type="GO" id="GO:0006423">
    <property type="term" value="P:cysteinyl-tRNA aminoacylation"/>
    <property type="evidence" value="ECO:0007669"/>
    <property type="project" value="TreeGrafter"/>
</dbReference>
<dbReference type="EMBL" id="OX459121">
    <property type="protein sequence ID" value="CAI9102405.1"/>
    <property type="molecule type" value="Genomic_DNA"/>
</dbReference>
<accession>A0AAV1D5P0</accession>
<reference evidence="5" key="1">
    <citation type="submission" date="2023-03" db="EMBL/GenBank/DDBJ databases">
        <authorList>
            <person name="Julca I."/>
        </authorList>
    </citation>
    <scope>NUCLEOTIDE SEQUENCE</scope>
</reference>
<dbReference type="AlphaFoldDB" id="A0AAV1D5P0"/>